<keyword evidence="2" id="KW-1185">Reference proteome</keyword>
<dbReference type="AlphaFoldDB" id="A0AAF0PUS7"/>
<protein>
    <submittedName>
        <fullName evidence="1">Uncharacterized protein</fullName>
    </submittedName>
</protein>
<dbReference type="EMBL" id="CP133612">
    <property type="protein sequence ID" value="WMV11247.1"/>
    <property type="molecule type" value="Genomic_DNA"/>
</dbReference>
<name>A0AAF0PUS7_SOLVR</name>
<sequence>MPSNTNKSTIQVPQRYPKVWYLWRLAWASS</sequence>
<dbReference type="Proteomes" id="UP001234989">
    <property type="component" value="Chromosome 1"/>
</dbReference>
<accession>A0AAF0PUS7</accession>
<gene>
    <name evidence="1" type="ORF">MTR67_004632</name>
</gene>
<evidence type="ECO:0000313" key="1">
    <source>
        <dbReference type="EMBL" id="WMV11247.1"/>
    </source>
</evidence>
<proteinExistence type="predicted"/>
<organism evidence="1 2">
    <name type="scientific">Solanum verrucosum</name>
    <dbReference type="NCBI Taxonomy" id="315347"/>
    <lineage>
        <taxon>Eukaryota</taxon>
        <taxon>Viridiplantae</taxon>
        <taxon>Streptophyta</taxon>
        <taxon>Embryophyta</taxon>
        <taxon>Tracheophyta</taxon>
        <taxon>Spermatophyta</taxon>
        <taxon>Magnoliopsida</taxon>
        <taxon>eudicotyledons</taxon>
        <taxon>Gunneridae</taxon>
        <taxon>Pentapetalae</taxon>
        <taxon>asterids</taxon>
        <taxon>lamiids</taxon>
        <taxon>Solanales</taxon>
        <taxon>Solanaceae</taxon>
        <taxon>Solanoideae</taxon>
        <taxon>Solaneae</taxon>
        <taxon>Solanum</taxon>
    </lineage>
</organism>
<evidence type="ECO:0000313" key="2">
    <source>
        <dbReference type="Proteomes" id="UP001234989"/>
    </source>
</evidence>
<reference evidence="1" key="1">
    <citation type="submission" date="2023-08" db="EMBL/GenBank/DDBJ databases">
        <title>A de novo genome assembly of Solanum verrucosum Schlechtendal, a Mexican diploid species geographically isolated from the other diploid A-genome species in potato relatives.</title>
        <authorList>
            <person name="Hosaka K."/>
        </authorList>
    </citation>
    <scope>NUCLEOTIDE SEQUENCE</scope>
    <source>
        <tissue evidence="1">Young leaves</tissue>
    </source>
</reference>